<dbReference type="STRING" id="157072.A0A024TMJ2"/>
<dbReference type="InterPro" id="IPR023214">
    <property type="entry name" value="HAD_sf"/>
</dbReference>
<gene>
    <name evidence="1" type="ORF">H310_11244</name>
</gene>
<dbReference type="PANTHER" id="PTHR43198:SF2">
    <property type="entry name" value="SI:CH1073-67J19.1-RELATED"/>
    <property type="match status" value="1"/>
</dbReference>
<protein>
    <submittedName>
        <fullName evidence="1">Uncharacterized protein</fullName>
    </submittedName>
</protein>
<organism evidence="1">
    <name type="scientific">Aphanomyces invadans</name>
    <dbReference type="NCBI Taxonomy" id="157072"/>
    <lineage>
        <taxon>Eukaryota</taxon>
        <taxon>Sar</taxon>
        <taxon>Stramenopiles</taxon>
        <taxon>Oomycota</taxon>
        <taxon>Saprolegniomycetes</taxon>
        <taxon>Saprolegniales</taxon>
        <taxon>Verrucalvaceae</taxon>
        <taxon>Aphanomyces</taxon>
    </lineage>
</organism>
<dbReference type="GO" id="GO:0005829">
    <property type="term" value="C:cytosol"/>
    <property type="evidence" value="ECO:0007669"/>
    <property type="project" value="TreeGrafter"/>
</dbReference>
<dbReference type="InterPro" id="IPR036412">
    <property type="entry name" value="HAD-like_sf"/>
</dbReference>
<dbReference type="RefSeq" id="XP_008876056.1">
    <property type="nucleotide sequence ID" value="XM_008877834.1"/>
</dbReference>
<dbReference type="AlphaFoldDB" id="A0A024TMJ2"/>
<dbReference type="InterPro" id="IPR050967">
    <property type="entry name" value="Thiamine_Salvage_TenA"/>
</dbReference>
<proteinExistence type="predicted"/>
<dbReference type="EMBL" id="KI913981">
    <property type="protein sequence ID" value="ETV95355.1"/>
    <property type="molecule type" value="Genomic_DNA"/>
</dbReference>
<dbReference type="VEuPathDB" id="FungiDB:H310_11244"/>
<evidence type="ECO:0000313" key="1">
    <source>
        <dbReference type="EMBL" id="ETV95355.1"/>
    </source>
</evidence>
<dbReference type="Gene3D" id="3.40.50.1000">
    <property type="entry name" value="HAD superfamily/HAD-like"/>
    <property type="match status" value="1"/>
</dbReference>
<dbReference type="PANTHER" id="PTHR43198">
    <property type="entry name" value="BIFUNCTIONAL TH2 PROTEIN"/>
    <property type="match status" value="1"/>
</dbReference>
<reference evidence="1" key="1">
    <citation type="submission" date="2013-12" db="EMBL/GenBank/DDBJ databases">
        <title>The Genome Sequence of Aphanomyces invadans NJM9701.</title>
        <authorList>
            <consortium name="The Broad Institute Genomics Platform"/>
            <person name="Russ C."/>
            <person name="Tyler B."/>
            <person name="van West P."/>
            <person name="Dieguez-Uribeondo J."/>
            <person name="Young S.K."/>
            <person name="Zeng Q."/>
            <person name="Gargeya S."/>
            <person name="Fitzgerald M."/>
            <person name="Abouelleil A."/>
            <person name="Alvarado L."/>
            <person name="Chapman S.B."/>
            <person name="Gainer-Dewar J."/>
            <person name="Goldberg J."/>
            <person name="Griggs A."/>
            <person name="Gujja S."/>
            <person name="Hansen M."/>
            <person name="Howarth C."/>
            <person name="Imamovic A."/>
            <person name="Ireland A."/>
            <person name="Larimer J."/>
            <person name="McCowan C."/>
            <person name="Murphy C."/>
            <person name="Pearson M."/>
            <person name="Poon T.W."/>
            <person name="Priest M."/>
            <person name="Roberts A."/>
            <person name="Saif S."/>
            <person name="Shea T."/>
            <person name="Sykes S."/>
            <person name="Wortman J."/>
            <person name="Nusbaum C."/>
            <person name="Birren B."/>
        </authorList>
    </citation>
    <scope>NUCLEOTIDE SEQUENCE [LARGE SCALE GENOMIC DNA]</scope>
    <source>
        <strain evidence="1">NJM9701</strain>
    </source>
</reference>
<accession>A0A024TMJ2</accession>
<dbReference type="PROSITE" id="PS01229">
    <property type="entry name" value="COF_2"/>
    <property type="match status" value="1"/>
</dbReference>
<name>A0A024TMJ2_9STRA</name>
<dbReference type="SUPFAM" id="SSF56784">
    <property type="entry name" value="HAD-like"/>
    <property type="match status" value="1"/>
</dbReference>
<dbReference type="GeneID" id="20088294"/>
<dbReference type="OrthoDB" id="10255128at2759"/>
<sequence length="230" mass="24549">MSSLRDAVDIKNKASTPSSFQPHVLDAFLSAYSAADLRSVDRVIASRVLAGLPRASIVNRVELKPDCARVLSSWRGDVAVVSSNWSQTSVASALIDIARARHAAGLPFAVHANELEFDATDVSTGNLVLPFQTPHDKAVWIHKHRRAHPSNAVAFVGDGVNDLPALLAADVGIVLNTSESSIFKVAAHVGLSIADSPRLSKAADACQPTLYQASTWQDVDTVLRVATRQP</sequence>